<dbReference type="CDD" id="cd00519">
    <property type="entry name" value="Lipase_3"/>
    <property type="match status" value="1"/>
</dbReference>
<dbReference type="Gramene" id="ONK69811">
    <property type="protein sequence ID" value="ONK69811"/>
    <property type="gene ID" value="A4U43_C05F26990"/>
</dbReference>
<accession>A0A5P1EZB0</accession>
<dbReference type="GO" id="GO:0006629">
    <property type="term" value="P:lipid metabolic process"/>
    <property type="evidence" value="ECO:0007669"/>
    <property type="project" value="InterPro"/>
</dbReference>
<proteinExistence type="predicted"/>
<name>A0A5P1EZB0_ASPOF</name>
<dbReference type="Proteomes" id="UP000243459">
    <property type="component" value="Chromosome 5"/>
</dbReference>
<evidence type="ECO:0000313" key="3">
    <source>
        <dbReference type="Proteomes" id="UP000243459"/>
    </source>
</evidence>
<dbReference type="SUPFAM" id="SSF53474">
    <property type="entry name" value="alpha/beta-Hydrolases"/>
    <property type="match status" value="1"/>
</dbReference>
<dbReference type="GO" id="GO:0008970">
    <property type="term" value="F:phospholipase A1 activity"/>
    <property type="evidence" value="ECO:0007669"/>
    <property type="project" value="InterPro"/>
</dbReference>
<keyword evidence="3" id="KW-1185">Reference proteome</keyword>
<protein>
    <recommendedName>
        <fullName evidence="1">Fungal lipase-type domain-containing protein</fullName>
    </recommendedName>
</protein>
<dbReference type="PANTHER" id="PTHR46483">
    <property type="entry name" value="PHOSPHOLIPASE A1 PLIP2, CHLOROPLASTIC"/>
    <property type="match status" value="1"/>
</dbReference>
<organism evidence="2 3">
    <name type="scientific">Asparagus officinalis</name>
    <name type="common">Garden asparagus</name>
    <dbReference type="NCBI Taxonomy" id="4686"/>
    <lineage>
        <taxon>Eukaryota</taxon>
        <taxon>Viridiplantae</taxon>
        <taxon>Streptophyta</taxon>
        <taxon>Embryophyta</taxon>
        <taxon>Tracheophyta</taxon>
        <taxon>Spermatophyta</taxon>
        <taxon>Magnoliopsida</taxon>
        <taxon>Liliopsida</taxon>
        <taxon>Asparagales</taxon>
        <taxon>Asparagaceae</taxon>
        <taxon>Asparagoideae</taxon>
        <taxon>Asparagus</taxon>
    </lineage>
</organism>
<dbReference type="EMBL" id="CM007385">
    <property type="protein sequence ID" value="ONK69811.1"/>
    <property type="molecule type" value="Genomic_DNA"/>
</dbReference>
<dbReference type="Pfam" id="PF01764">
    <property type="entry name" value="Lipase_3"/>
    <property type="match status" value="1"/>
</dbReference>
<dbReference type="OMA" id="VHAHINS"/>
<dbReference type="InterPro" id="IPR029058">
    <property type="entry name" value="AB_hydrolase_fold"/>
</dbReference>
<dbReference type="InterPro" id="IPR002921">
    <property type="entry name" value="Fungal_lipase-type"/>
</dbReference>
<feature type="domain" description="Fungal lipase-type" evidence="1">
    <location>
        <begin position="4"/>
        <end position="93"/>
    </location>
</feature>
<evidence type="ECO:0000259" key="1">
    <source>
        <dbReference type="Pfam" id="PF01764"/>
    </source>
</evidence>
<sequence length="259" mass="28281">MPQILSHLKRYGNQAKFRFTGHSLGGSLSLLVNLMLRSRDEVPLSSLLPVVTFGSPSVFCGGQRVVDALGLDEGHICSVVMHRDIVPRAFSCNYPNHVSQLLKRLNGAFRNHPCLLGEKLLYSPLGKVLILQPDEVASPPHPLLPPGAALYTLNTKDITGAPIAGAASALKAFLNNPHPLETLSKPTAYGSEGTILRDHESGNYLKAINGLIRQRTSSIVRSSRKQRLNYLWNFLNAPTRKGHREEHGLVSKEVVSTSA</sequence>
<dbReference type="PANTHER" id="PTHR46483:SF1">
    <property type="entry name" value="PHOSPHOLIPASE A1 PLIP1, CHLOROPLASTIC"/>
    <property type="match status" value="1"/>
</dbReference>
<gene>
    <name evidence="2" type="ORF">A4U43_C05F26990</name>
</gene>
<dbReference type="InterPro" id="IPR043367">
    <property type="entry name" value="PLIP1/2/3"/>
</dbReference>
<evidence type="ECO:0000313" key="2">
    <source>
        <dbReference type="EMBL" id="ONK69811.1"/>
    </source>
</evidence>
<reference evidence="3" key="1">
    <citation type="journal article" date="2017" name="Nat. Commun.">
        <title>The asparagus genome sheds light on the origin and evolution of a young Y chromosome.</title>
        <authorList>
            <person name="Harkess A."/>
            <person name="Zhou J."/>
            <person name="Xu C."/>
            <person name="Bowers J.E."/>
            <person name="Van der Hulst R."/>
            <person name="Ayyampalayam S."/>
            <person name="Mercati F."/>
            <person name="Riccardi P."/>
            <person name="McKain M.R."/>
            <person name="Kakrana A."/>
            <person name="Tang H."/>
            <person name="Ray J."/>
            <person name="Groenendijk J."/>
            <person name="Arikit S."/>
            <person name="Mathioni S.M."/>
            <person name="Nakano M."/>
            <person name="Shan H."/>
            <person name="Telgmann-Rauber A."/>
            <person name="Kanno A."/>
            <person name="Yue Z."/>
            <person name="Chen H."/>
            <person name="Li W."/>
            <person name="Chen Y."/>
            <person name="Xu X."/>
            <person name="Zhang Y."/>
            <person name="Luo S."/>
            <person name="Chen H."/>
            <person name="Gao J."/>
            <person name="Mao Z."/>
            <person name="Pires J.C."/>
            <person name="Luo M."/>
            <person name="Kudrna D."/>
            <person name="Wing R.A."/>
            <person name="Meyers B.C."/>
            <person name="Yi K."/>
            <person name="Kong H."/>
            <person name="Lavrijsen P."/>
            <person name="Sunseri F."/>
            <person name="Falavigna A."/>
            <person name="Ye Y."/>
            <person name="Leebens-Mack J.H."/>
            <person name="Chen G."/>
        </authorList>
    </citation>
    <scope>NUCLEOTIDE SEQUENCE [LARGE SCALE GENOMIC DNA]</scope>
    <source>
        <strain evidence="3">cv. DH0086</strain>
    </source>
</reference>
<dbReference type="Gene3D" id="3.40.50.1820">
    <property type="entry name" value="alpha/beta hydrolase"/>
    <property type="match status" value="1"/>
</dbReference>
<dbReference type="AlphaFoldDB" id="A0A5P1EZB0"/>